<evidence type="ECO:0000313" key="4">
    <source>
        <dbReference type="Proteomes" id="UP000516230"/>
    </source>
</evidence>
<feature type="region of interest" description="Disordered" evidence="1">
    <location>
        <begin position="1"/>
        <end position="32"/>
    </location>
</feature>
<evidence type="ECO:0000259" key="2">
    <source>
        <dbReference type="Pfam" id="PF18135"/>
    </source>
</evidence>
<dbReference type="Proteomes" id="UP000516230">
    <property type="component" value="Chromosome"/>
</dbReference>
<keyword evidence="3" id="KW-0489">Methyltransferase</keyword>
<evidence type="ECO:0000256" key="1">
    <source>
        <dbReference type="SAM" id="MobiDB-lite"/>
    </source>
</evidence>
<dbReference type="KEGG" id="sgj:IAG43_06060"/>
<reference evidence="3 4" key="1">
    <citation type="submission" date="2020-08" db="EMBL/GenBank/DDBJ databases">
        <title>A novel species.</title>
        <authorList>
            <person name="Gao J."/>
        </authorList>
    </citation>
    <scope>NUCLEOTIDE SEQUENCE [LARGE SCALE GENOMIC DNA]</scope>
    <source>
        <strain evidence="3 4">CRPJ-33</strain>
    </source>
</reference>
<proteinExistence type="predicted"/>
<feature type="region of interest" description="Disordered" evidence="1">
    <location>
        <begin position="164"/>
        <end position="185"/>
    </location>
</feature>
<dbReference type="GO" id="GO:0008168">
    <property type="term" value="F:methyltransferase activity"/>
    <property type="evidence" value="ECO:0007669"/>
    <property type="project" value="UniProtKB-KW"/>
</dbReference>
<name>A0A7H0HPS8_9ACTN</name>
<accession>A0A7H0HPS8</accession>
<organism evidence="3 4">
    <name type="scientific">Streptomyces genisteinicus</name>
    <dbReference type="NCBI Taxonomy" id="2768068"/>
    <lineage>
        <taxon>Bacteria</taxon>
        <taxon>Bacillati</taxon>
        <taxon>Actinomycetota</taxon>
        <taxon>Actinomycetes</taxon>
        <taxon>Kitasatosporales</taxon>
        <taxon>Streptomycetaceae</taxon>
        <taxon>Streptomyces</taxon>
    </lineage>
</organism>
<feature type="domain" description="Type ISP restriction-modification enzyme LLaBIII C-terminal specificity" evidence="2">
    <location>
        <begin position="117"/>
        <end position="442"/>
    </location>
</feature>
<feature type="compositionally biased region" description="Pro residues" evidence="1">
    <location>
        <begin position="67"/>
        <end position="79"/>
    </location>
</feature>
<feature type="region of interest" description="Disordered" evidence="1">
    <location>
        <begin position="463"/>
        <end position="503"/>
    </location>
</feature>
<dbReference type="Pfam" id="PF18135">
    <property type="entry name" value="Type_ISP_C"/>
    <property type="match status" value="1"/>
</dbReference>
<keyword evidence="3" id="KW-0808">Transferase</keyword>
<sequence length="503" mass="53268">MHAAGRLACPRGRRAHGPIARRSGAPVPGGCGRFGNAARCRGRRRAPSGGGATALSIGTVSARTPSEPQPLPDAVPPPRTESGRRVSAPGGRTAPRGADGSVRSAAPAHDDVPLLDDLMPWSVAPLRLGRDWVMAPDAGSLRGRWKALTGAEPGERERLFRPTRARTPQSAVAQLPGHPGGSGRIAREEGRCPEPVRVLHGAFDEQWLIPDHRLIDAARPELWRVRDGRQRFAVEQGHVPGAGGPALVVTSLLPDGRSPAGRPGRIRPLYRRPGGREPNVAPGLLGLLTRRYGRPVTAEDLLCWCVAAATGTPAGCAVPLTADPALWARGVGLGRTATGILLRGADGGARPKLPGGRRPYVRAALPPRPRTLAYDTAEEALLIGDEGRISPVPAEAWEFEAGGGRVLDLWFARRTAEAEPGTLEAVRPAAWPQEWTSELLELVTVLALLADLRTECAPLREGPRIPAGDLRAEGVLPPPAASRRPASVLDHREEGPDGQFALL</sequence>
<gene>
    <name evidence="3" type="ORF">IAG43_06060</name>
</gene>
<keyword evidence="4" id="KW-1185">Reference proteome</keyword>
<dbReference type="InterPro" id="IPR041635">
    <property type="entry name" value="Type_ISP_LLaBIII_C"/>
</dbReference>
<dbReference type="EMBL" id="CP060825">
    <property type="protein sequence ID" value="QNP62544.1"/>
    <property type="molecule type" value="Genomic_DNA"/>
</dbReference>
<dbReference type="AlphaFoldDB" id="A0A7H0HPS8"/>
<dbReference type="GO" id="GO:0032259">
    <property type="term" value="P:methylation"/>
    <property type="evidence" value="ECO:0007669"/>
    <property type="project" value="UniProtKB-KW"/>
</dbReference>
<feature type="region of interest" description="Disordered" evidence="1">
    <location>
        <begin position="61"/>
        <end position="108"/>
    </location>
</feature>
<protein>
    <submittedName>
        <fullName evidence="3">DNA methyltransferase</fullName>
    </submittedName>
</protein>
<evidence type="ECO:0000313" key="3">
    <source>
        <dbReference type="EMBL" id="QNP62544.1"/>
    </source>
</evidence>